<dbReference type="InterPro" id="IPR032466">
    <property type="entry name" value="Metal_Hydrolase"/>
</dbReference>
<name>A0A9X4LIT4_9BURK</name>
<dbReference type="GO" id="GO:0005737">
    <property type="term" value="C:cytoplasm"/>
    <property type="evidence" value="ECO:0007669"/>
    <property type="project" value="TreeGrafter"/>
</dbReference>
<dbReference type="PANTHER" id="PTHR21240">
    <property type="entry name" value="2-AMINO-3-CARBOXYLMUCONATE-6-SEMIALDEHYDE DECARBOXYLASE"/>
    <property type="match status" value="1"/>
</dbReference>
<keyword evidence="4" id="KW-1185">Reference proteome</keyword>
<feature type="domain" description="Amidohydrolase-related" evidence="2">
    <location>
        <begin position="3"/>
        <end position="334"/>
    </location>
</feature>
<evidence type="ECO:0000313" key="4">
    <source>
        <dbReference type="Proteomes" id="UP001152766"/>
    </source>
</evidence>
<dbReference type="SUPFAM" id="SSF51556">
    <property type="entry name" value="Metallo-dependent hydrolases"/>
    <property type="match status" value="1"/>
</dbReference>
<protein>
    <submittedName>
        <fullName evidence="3">Amidohydrolase</fullName>
    </submittedName>
</protein>
<dbReference type="GO" id="GO:0016787">
    <property type="term" value="F:hydrolase activity"/>
    <property type="evidence" value="ECO:0007669"/>
    <property type="project" value="InterPro"/>
</dbReference>
<keyword evidence="1" id="KW-0456">Lyase</keyword>
<dbReference type="EMBL" id="SGUG01000024">
    <property type="protein sequence ID" value="MDG0863973.1"/>
    <property type="molecule type" value="Genomic_DNA"/>
</dbReference>
<evidence type="ECO:0000256" key="1">
    <source>
        <dbReference type="ARBA" id="ARBA00023239"/>
    </source>
</evidence>
<dbReference type="PANTHER" id="PTHR21240:SF28">
    <property type="entry name" value="ISO-OROTATE DECARBOXYLASE (EUROFUNG)"/>
    <property type="match status" value="1"/>
</dbReference>
<reference evidence="3" key="1">
    <citation type="submission" date="2019-02" db="EMBL/GenBank/DDBJ databases">
        <title>Draft genome of the type strain Pelomonas aquatica CCUG 52575T.</title>
        <authorList>
            <person name="Gomila M."/>
            <person name="Lalucat J."/>
        </authorList>
    </citation>
    <scope>NUCLEOTIDE SEQUENCE</scope>
    <source>
        <strain evidence="3">CCUG 52575</strain>
    </source>
</reference>
<dbReference type="Proteomes" id="UP001152766">
    <property type="component" value="Unassembled WGS sequence"/>
</dbReference>
<evidence type="ECO:0000259" key="2">
    <source>
        <dbReference type="Pfam" id="PF04909"/>
    </source>
</evidence>
<dbReference type="InterPro" id="IPR032465">
    <property type="entry name" value="ACMSD"/>
</dbReference>
<dbReference type="AlphaFoldDB" id="A0A9X4LIT4"/>
<sequence>MLIDVHAHLFTAGMLNRHEFWGPFMKRQGLTVGHFSLGTNKHRKPAGTDAEAEAALLSKMTHASRRALMAERGVDKLVLSTPSHAFMYWADDFGNEYARTCNDEMSRYCAEDPEHFAFWGHANLADPKEAVKEIDRAVKHLGAKGLCVGGANFNGLEAHSEELLPLWEKLTELDVPVMVHGYNQSIWLGDQHHKDKFETSSIVGDCVDETLFFWYLICGGALDAFPTLKTYITHSGGMAVFQLGRLAELNKGMAPDARNKRPLMDYLPNFYFDLDVHSPALRRGVLEVVGVDRLLYGTNFGGAYDNGDPTEGLGLNGADREKIRSGNAIALLKLQP</sequence>
<organism evidence="3 4">
    <name type="scientific">Pelomonas aquatica</name>
    <dbReference type="NCBI Taxonomy" id="431058"/>
    <lineage>
        <taxon>Bacteria</taxon>
        <taxon>Pseudomonadati</taxon>
        <taxon>Pseudomonadota</taxon>
        <taxon>Betaproteobacteria</taxon>
        <taxon>Burkholderiales</taxon>
        <taxon>Sphaerotilaceae</taxon>
        <taxon>Roseateles</taxon>
    </lineage>
</organism>
<dbReference type="InterPro" id="IPR006680">
    <property type="entry name" value="Amidohydro-rel"/>
</dbReference>
<dbReference type="Gene3D" id="3.20.20.140">
    <property type="entry name" value="Metal-dependent hydrolases"/>
    <property type="match status" value="1"/>
</dbReference>
<gene>
    <name evidence="3" type="ORF">EXJ73_16030</name>
</gene>
<dbReference type="GO" id="GO:0019748">
    <property type="term" value="P:secondary metabolic process"/>
    <property type="evidence" value="ECO:0007669"/>
    <property type="project" value="TreeGrafter"/>
</dbReference>
<evidence type="ECO:0000313" key="3">
    <source>
        <dbReference type="EMBL" id="MDG0863973.1"/>
    </source>
</evidence>
<comment type="caution">
    <text evidence="3">The sequence shown here is derived from an EMBL/GenBank/DDBJ whole genome shotgun (WGS) entry which is preliminary data.</text>
</comment>
<proteinExistence type="predicted"/>
<accession>A0A9X4LIT4</accession>
<dbReference type="GO" id="GO:0016831">
    <property type="term" value="F:carboxy-lyase activity"/>
    <property type="evidence" value="ECO:0007669"/>
    <property type="project" value="InterPro"/>
</dbReference>
<dbReference type="RefSeq" id="WP_268153459.1">
    <property type="nucleotide sequence ID" value="NZ_SGUG01000024.1"/>
</dbReference>
<dbReference type="Pfam" id="PF04909">
    <property type="entry name" value="Amidohydro_2"/>
    <property type="match status" value="1"/>
</dbReference>